<dbReference type="PANTHER" id="PTHR30469:SF16">
    <property type="entry name" value="HAE1 FAMILY EFFLUX PUMP MFP COMPONENT"/>
    <property type="match status" value="1"/>
</dbReference>
<dbReference type="SUPFAM" id="SSF111369">
    <property type="entry name" value="HlyD-like secretion proteins"/>
    <property type="match status" value="1"/>
</dbReference>
<dbReference type="GO" id="GO:1990281">
    <property type="term" value="C:efflux pump complex"/>
    <property type="evidence" value="ECO:0007669"/>
    <property type="project" value="TreeGrafter"/>
</dbReference>
<dbReference type="Proteomes" id="UP000000647">
    <property type="component" value="Chromosome"/>
</dbReference>
<sequence length="366" mass="39664">MRPAYQILFAALLIAGVAFGGYWLTRGEPASQAGPPAGREVVVEAADAERAVIRDTFRATGTARAREALDVVTETAGRITAIGFEEGAAVEAGQILLELDAERERAALEEARAHLEDVQAQLRRARTLRETGDVTEQDVDTLAAAVAVASAQVRVAEVQLRERRIHAPFAGVVGMRGLSLGAYVDPQTVVTTLDDTEILRLVFTVPERLLGRLETGLAVTAGSAGFPEHRFSGVLHRIDSRIDPVTRTLRLESEIDNRDGRLKPGMFLQVELELDRRQAVVIPEEALILDGPRRYVYRITDGVARQVDVEIGQRQNGRVEISAGLEPADRVVALGHQRLSDGTRVRVRNRPAGDAANGSGLAEAAR</sequence>
<dbReference type="FunFam" id="2.40.30.170:FF:000010">
    <property type="entry name" value="Efflux RND transporter periplasmic adaptor subunit"/>
    <property type="match status" value="1"/>
</dbReference>
<reference evidence="6 7" key="2">
    <citation type="journal article" date="2013" name="Stand. Genomic Sci.">
        <title>Complete genome sequence of Halorhodospira halophila SL1.</title>
        <authorList>
            <person name="Challacombe J.F."/>
            <person name="Majid S."/>
            <person name="Deole R."/>
            <person name="Brettin T.S."/>
            <person name="Bruce D."/>
            <person name="Delano S.F."/>
            <person name="Detter J.C."/>
            <person name="Gleasner C.D."/>
            <person name="Han C.S."/>
            <person name="Misra M."/>
            <person name="Reitenga K.G."/>
            <person name="Mikhailova N."/>
            <person name="Woyke T."/>
            <person name="Pitluck S."/>
            <person name="Nolan M."/>
            <person name="Land M.L."/>
            <person name="Saunders E."/>
            <person name="Tapia R."/>
            <person name="Lapidus A."/>
            <person name="Ivanova N."/>
            <person name="Hoff W.D."/>
        </authorList>
    </citation>
    <scope>NUCLEOTIDE SEQUENCE [LARGE SCALE GENOMIC DNA]</scope>
    <source>
        <strain evidence="7">DSM 244 / SL1</strain>
    </source>
</reference>
<dbReference type="InterPro" id="IPR006143">
    <property type="entry name" value="RND_pump_MFP"/>
</dbReference>
<dbReference type="InterPro" id="IPR058637">
    <property type="entry name" value="YknX-like_C"/>
</dbReference>
<protein>
    <submittedName>
        <fullName evidence="6">Efflux transporter, RND family, MFP subunit</fullName>
    </submittedName>
</protein>
<dbReference type="STRING" id="349124.Hhal_1739"/>
<dbReference type="Pfam" id="PF25917">
    <property type="entry name" value="BSH_RND"/>
    <property type="match status" value="1"/>
</dbReference>
<dbReference type="EMBL" id="CP000544">
    <property type="protein sequence ID" value="ABM62503.1"/>
    <property type="molecule type" value="Genomic_DNA"/>
</dbReference>
<dbReference type="HOGENOM" id="CLU_018816_1_2_6"/>
<comment type="similarity">
    <text evidence="1">Belongs to the membrane fusion protein (MFP) (TC 8.A.1) family.</text>
</comment>
<evidence type="ECO:0000259" key="4">
    <source>
        <dbReference type="Pfam" id="PF25954"/>
    </source>
</evidence>
<feature type="domain" description="YknX-like C-terminal permuted SH3-like" evidence="5">
    <location>
        <begin position="280"/>
        <end position="347"/>
    </location>
</feature>
<dbReference type="OrthoDB" id="9806939at2"/>
<feature type="domain" description="CusB-like beta-barrel" evidence="4">
    <location>
        <begin position="202"/>
        <end position="273"/>
    </location>
</feature>
<dbReference type="Gene3D" id="2.40.30.170">
    <property type="match status" value="1"/>
</dbReference>
<dbReference type="Pfam" id="PF25954">
    <property type="entry name" value="Beta-barrel_RND_2"/>
    <property type="match status" value="1"/>
</dbReference>
<feature type="domain" description="Multidrug resistance protein MdtA-like barrel-sandwich hybrid" evidence="3">
    <location>
        <begin position="70"/>
        <end position="185"/>
    </location>
</feature>
<dbReference type="Gene3D" id="2.40.420.20">
    <property type="match status" value="1"/>
</dbReference>
<dbReference type="InterPro" id="IPR058625">
    <property type="entry name" value="MdtA-like_BSH"/>
</dbReference>
<evidence type="ECO:0000256" key="2">
    <source>
        <dbReference type="SAM" id="Coils"/>
    </source>
</evidence>
<dbReference type="InterPro" id="IPR058792">
    <property type="entry name" value="Beta-barrel_RND_2"/>
</dbReference>
<dbReference type="GO" id="GO:0015562">
    <property type="term" value="F:efflux transmembrane transporter activity"/>
    <property type="evidence" value="ECO:0007669"/>
    <property type="project" value="TreeGrafter"/>
</dbReference>
<keyword evidence="7" id="KW-1185">Reference proteome</keyword>
<evidence type="ECO:0000259" key="5">
    <source>
        <dbReference type="Pfam" id="PF25989"/>
    </source>
</evidence>
<dbReference type="Gene3D" id="1.10.287.470">
    <property type="entry name" value="Helix hairpin bin"/>
    <property type="match status" value="1"/>
</dbReference>
<dbReference type="RefSeq" id="WP_011814525.1">
    <property type="nucleotide sequence ID" value="NC_008789.1"/>
</dbReference>
<feature type="coiled-coil region" evidence="2">
    <location>
        <begin position="98"/>
        <end position="128"/>
    </location>
</feature>
<dbReference type="Gene3D" id="2.40.50.100">
    <property type="match status" value="1"/>
</dbReference>
<gene>
    <name evidence="6" type="ordered locus">Hhal_1739</name>
</gene>
<dbReference type="eggNOG" id="COG0845">
    <property type="taxonomic scope" value="Bacteria"/>
</dbReference>
<evidence type="ECO:0000313" key="7">
    <source>
        <dbReference type="Proteomes" id="UP000000647"/>
    </source>
</evidence>
<keyword evidence="2" id="KW-0175">Coiled coil</keyword>
<organism evidence="6 7">
    <name type="scientific">Halorhodospira halophila (strain DSM 244 / SL1)</name>
    <name type="common">Ectothiorhodospira halophila (strain DSM 244 / SL1)</name>
    <dbReference type="NCBI Taxonomy" id="349124"/>
    <lineage>
        <taxon>Bacteria</taxon>
        <taxon>Pseudomonadati</taxon>
        <taxon>Pseudomonadota</taxon>
        <taxon>Gammaproteobacteria</taxon>
        <taxon>Chromatiales</taxon>
        <taxon>Ectothiorhodospiraceae</taxon>
        <taxon>Halorhodospira</taxon>
    </lineage>
</organism>
<dbReference type="KEGG" id="hha:Hhal_1739"/>
<name>A1WXU1_HALHL</name>
<dbReference type="AlphaFoldDB" id="A1WXU1"/>
<dbReference type="NCBIfam" id="TIGR01730">
    <property type="entry name" value="RND_mfp"/>
    <property type="match status" value="1"/>
</dbReference>
<evidence type="ECO:0000256" key="1">
    <source>
        <dbReference type="ARBA" id="ARBA00009477"/>
    </source>
</evidence>
<accession>A1WXU1</accession>
<evidence type="ECO:0000313" key="6">
    <source>
        <dbReference type="EMBL" id="ABM62503.1"/>
    </source>
</evidence>
<proteinExistence type="inferred from homology"/>
<evidence type="ECO:0000259" key="3">
    <source>
        <dbReference type="Pfam" id="PF25917"/>
    </source>
</evidence>
<reference evidence="7" key="1">
    <citation type="submission" date="2006-12" db="EMBL/GenBank/DDBJ databases">
        <title>Complete sequence of Halorhodospira halophila SL1.</title>
        <authorList>
            <consortium name="US DOE Joint Genome Institute"/>
            <person name="Copeland A."/>
            <person name="Lucas S."/>
            <person name="Lapidus A."/>
            <person name="Barry K."/>
            <person name="Detter J.C."/>
            <person name="Glavina del Rio T."/>
            <person name="Hammon N."/>
            <person name="Israni S."/>
            <person name="Dalin E."/>
            <person name="Tice H."/>
            <person name="Pitluck S."/>
            <person name="Saunders E."/>
            <person name="Brettin T."/>
            <person name="Bruce D."/>
            <person name="Han C."/>
            <person name="Tapia R."/>
            <person name="Schmutz J."/>
            <person name="Larimer F."/>
            <person name="Land M."/>
            <person name="Hauser L."/>
            <person name="Kyrpides N."/>
            <person name="Mikhailova N."/>
            <person name="Hoff W."/>
            <person name="Richardson P."/>
        </authorList>
    </citation>
    <scope>NUCLEOTIDE SEQUENCE [LARGE SCALE GENOMIC DNA]</scope>
    <source>
        <strain evidence="7">DSM 244 / SL1</strain>
    </source>
</reference>
<dbReference type="Pfam" id="PF25989">
    <property type="entry name" value="YknX_C"/>
    <property type="match status" value="1"/>
</dbReference>
<dbReference type="PANTHER" id="PTHR30469">
    <property type="entry name" value="MULTIDRUG RESISTANCE PROTEIN MDTA"/>
    <property type="match status" value="1"/>
</dbReference>